<dbReference type="PROSITE" id="PS50056">
    <property type="entry name" value="TYR_PHOSPHATASE_2"/>
    <property type="match status" value="1"/>
</dbReference>
<evidence type="ECO:0000256" key="6">
    <source>
        <dbReference type="ARBA" id="ARBA00023018"/>
    </source>
</evidence>
<keyword evidence="2" id="KW-0597">Phosphoprotein</keyword>
<dbReference type="SMART" id="SM00404">
    <property type="entry name" value="PTPc_motif"/>
    <property type="match status" value="1"/>
</dbReference>
<evidence type="ECO:0000256" key="2">
    <source>
        <dbReference type="ARBA" id="ARBA00022553"/>
    </source>
</evidence>
<feature type="domain" description="Tyrosine specific protein phosphatases" evidence="16">
    <location>
        <begin position="899"/>
        <end position="971"/>
    </location>
</feature>
<dbReference type="InterPro" id="IPR000387">
    <property type="entry name" value="Tyr_Pase_dom"/>
</dbReference>
<dbReference type="PANTHER" id="PTHR46106:SF4">
    <property type="entry name" value="IA-2 PROTEIN TYROSINE PHOSPHATASE, ISOFORM C"/>
    <property type="match status" value="1"/>
</dbReference>
<comment type="caution">
    <text evidence="17">The sequence shown here is derived from an EMBL/GenBank/DDBJ whole genome shotgun (WGS) entry which is preliminary data.</text>
</comment>
<evidence type="ECO:0000259" key="15">
    <source>
        <dbReference type="PROSITE" id="PS50055"/>
    </source>
</evidence>
<evidence type="ECO:0000256" key="13">
    <source>
        <dbReference type="SAM" id="Phobius"/>
    </source>
</evidence>
<evidence type="ECO:0000256" key="12">
    <source>
        <dbReference type="SAM" id="MobiDB-lite"/>
    </source>
</evidence>
<accession>A0AAV1J777</accession>
<dbReference type="InterPro" id="IPR016130">
    <property type="entry name" value="Tyr_Pase_AS"/>
</dbReference>
<evidence type="ECO:0000256" key="3">
    <source>
        <dbReference type="ARBA" id="ARBA00022692"/>
    </source>
</evidence>
<keyword evidence="10" id="KW-0968">Cytoplasmic vesicle</keyword>
<evidence type="ECO:0000256" key="1">
    <source>
        <dbReference type="ARBA" id="ARBA00004212"/>
    </source>
</evidence>
<dbReference type="Gene3D" id="3.90.190.10">
    <property type="entry name" value="Protein tyrosine phosphatase superfamily"/>
    <property type="match status" value="1"/>
</dbReference>
<sequence length="1016" mass="115449">MIQMDLRLSVRALALLSLLAPSYADGNIGCLFSPTLCIEGVEWCYDDYAFGKCIPIYESDVEEGSLFQYDMGSGQLQWFEGELQRLATQGYRWEHAYTQCVLQSMLFALRQQLDPANVNTKLCEHFADPKLNSGPVDGDEDLEDEPDETAYIRFTPNSPLADSDYANEVFSPPLTPDDEPIPYILQEVPDNELDIKNVPNDKLRDVLLMKEEESPVVPFEGFRERLRAEARMEDPELDAADFAEKEKKSLQQKLEPNPETNEFTDEQRLGAHFRKYKTKPPPYTAEYLTGNRFLDAEVHSNALEKYRQSFAAKQFPFEYENPGDMLDSRFHSNDDGFEDEFVDTGSGEMRPFNPKGGNSKSKYDKNNMAYLMNYWREIIGSKLKPQGAIAAEGGPLGPDELQGDNSKFYLSEDFQDLLDRELGFKRRERDDVKKPGPRLDAKALKFLYNNTGKPVTDHETASGKNLDHNHSDYEYDPSYAFVKFKTRFLTNWEKGISFIARLEEILGLDKDTFTNPRVDPTEVTFKVETNNRGWDAEEVARQIGAVKDKIGKETGAQIVASGIGDRTQYHVMRHDVAREPQYFGLEMPVLLALVGSLAVLIVGIVVFAILLKRDMSSKRKMQGLSSAAEIDAEATRDYQELCRARMSGKMSGQQTAPAPHPTDAPQRITSLSREPDGNSPSTRSSTSSWSEEPALTNMDISTGHMVLAYMEDHLRNKDRLEQEWKALVAYEAEPNTTTAAVKPDNTGKNRYMHCLPYDHSRVTLNPLSNHLGSDYINASTITDHDPRNPAYIAASGPMPHTSSDFWQMVWEQGSVVMVMLTRLTENGQQLCHRYWPEEGSELYHIYEVHLVSEHIWCDDYLVRSFYLKNQRTSETRTVTQFHFLSWPENGVPSSTKALLEFRRKVNKSYRGRSCPIVVHCSDGAGRTGTYCLIDMVLNRMAKGAKEIDIAATLEHIRDQRPHTVATKPQFEFVLMAVAEEVHAILKALPAHLQQLQEKKEKEKEKDKDGSEKEKHN</sequence>
<proteinExistence type="predicted"/>
<dbReference type="GO" id="GO:0004725">
    <property type="term" value="F:protein tyrosine phosphatase activity"/>
    <property type="evidence" value="ECO:0007669"/>
    <property type="project" value="InterPro"/>
</dbReference>
<dbReference type="FunFam" id="3.90.190.10:FF:000017">
    <property type="entry name" value="receptor-type tyrosine-protein phosphatase-like N isoform X2"/>
    <property type="match status" value="1"/>
</dbReference>
<dbReference type="GO" id="GO:0009653">
    <property type="term" value="P:anatomical structure morphogenesis"/>
    <property type="evidence" value="ECO:0007669"/>
    <property type="project" value="UniProtKB-ARBA"/>
</dbReference>
<dbReference type="GO" id="GO:0051046">
    <property type="term" value="P:regulation of secretion"/>
    <property type="evidence" value="ECO:0007669"/>
    <property type="project" value="TreeGrafter"/>
</dbReference>
<feature type="transmembrane region" description="Helical" evidence="13">
    <location>
        <begin position="589"/>
        <end position="611"/>
    </location>
</feature>
<dbReference type="SUPFAM" id="SSF52799">
    <property type="entry name" value="(Phosphotyrosine protein) phosphatases II"/>
    <property type="match status" value="1"/>
</dbReference>
<evidence type="ECO:0000256" key="7">
    <source>
        <dbReference type="ARBA" id="ARBA00023136"/>
    </source>
</evidence>
<dbReference type="PRINTS" id="PR00700">
    <property type="entry name" value="PRTYPHPHTASE"/>
</dbReference>
<feature type="chain" id="PRO_5043751705" description="Receptor-type tyrosine-protein phosphatase N2" evidence="14">
    <location>
        <begin position="25"/>
        <end position="1016"/>
    </location>
</feature>
<dbReference type="InterPro" id="IPR000242">
    <property type="entry name" value="PTP_cat"/>
</dbReference>
<dbReference type="Proteomes" id="UP001497472">
    <property type="component" value="Unassembled WGS sequence"/>
</dbReference>
<dbReference type="PROSITE" id="PS50055">
    <property type="entry name" value="TYR_PHOSPHATASE_PTP"/>
    <property type="match status" value="1"/>
</dbReference>
<feature type="region of interest" description="Disordered" evidence="12">
    <location>
        <begin position="995"/>
        <end position="1016"/>
    </location>
</feature>
<feature type="region of interest" description="Disordered" evidence="12">
    <location>
        <begin position="646"/>
        <end position="693"/>
    </location>
</feature>
<evidence type="ECO:0000259" key="16">
    <source>
        <dbReference type="PROSITE" id="PS50056"/>
    </source>
</evidence>
<feature type="compositionally biased region" description="Low complexity" evidence="12">
    <location>
        <begin position="679"/>
        <end position="693"/>
    </location>
</feature>
<dbReference type="Pfam" id="PF00102">
    <property type="entry name" value="Y_phosphatase"/>
    <property type="match status" value="1"/>
</dbReference>
<evidence type="ECO:0000256" key="10">
    <source>
        <dbReference type="ARBA" id="ARBA00023329"/>
    </source>
</evidence>
<dbReference type="InterPro" id="IPR029021">
    <property type="entry name" value="Prot-tyrosine_phosphatase-like"/>
</dbReference>
<dbReference type="InterPro" id="IPR021613">
    <property type="entry name" value="Receptor_IA-2_dom"/>
</dbReference>
<feature type="region of interest" description="Disordered" evidence="12">
    <location>
        <begin position="247"/>
        <end position="269"/>
    </location>
</feature>
<dbReference type="Pfam" id="PF11548">
    <property type="entry name" value="Receptor_IA-2"/>
    <property type="match status" value="1"/>
</dbReference>
<feature type="signal peptide" evidence="14">
    <location>
        <begin position="1"/>
        <end position="24"/>
    </location>
</feature>
<dbReference type="GO" id="GO:0048666">
    <property type="term" value="P:neuron development"/>
    <property type="evidence" value="ECO:0007669"/>
    <property type="project" value="UniProtKB-ARBA"/>
</dbReference>
<evidence type="ECO:0000256" key="4">
    <source>
        <dbReference type="ARBA" id="ARBA00022729"/>
    </source>
</evidence>
<keyword evidence="5 13" id="KW-1133">Transmembrane helix</keyword>
<dbReference type="AlphaFoldDB" id="A0AAV1J777"/>
<evidence type="ECO:0000313" key="17">
    <source>
        <dbReference type="EMBL" id="CAK1545260.1"/>
    </source>
</evidence>
<dbReference type="Gene3D" id="3.30.70.2470">
    <property type="entry name" value="Protein-tyrosine phosphatase receptor IA-2 ectodomain"/>
    <property type="match status" value="1"/>
</dbReference>
<evidence type="ECO:0000256" key="8">
    <source>
        <dbReference type="ARBA" id="ARBA00023170"/>
    </source>
</evidence>
<name>A0AAV1J777_9NEOP</name>
<dbReference type="InterPro" id="IPR003595">
    <property type="entry name" value="Tyr_Pase_cat"/>
</dbReference>
<dbReference type="SMART" id="SM00194">
    <property type="entry name" value="PTPc"/>
    <property type="match status" value="1"/>
</dbReference>
<gene>
    <name evidence="17" type="ORF">LNINA_LOCUS4937</name>
</gene>
<keyword evidence="18" id="KW-1185">Reference proteome</keyword>
<dbReference type="EMBL" id="CAVLEF010000006">
    <property type="protein sequence ID" value="CAK1545260.1"/>
    <property type="molecule type" value="Genomic_DNA"/>
</dbReference>
<dbReference type="GO" id="GO:0030141">
    <property type="term" value="C:secretory granule"/>
    <property type="evidence" value="ECO:0007669"/>
    <property type="project" value="InterPro"/>
</dbReference>
<evidence type="ECO:0000256" key="9">
    <source>
        <dbReference type="ARBA" id="ARBA00023180"/>
    </source>
</evidence>
<evidence type="ECO:0000256" key="11">
    <source>
        <dbReference type="ARBA" id="ARBA00034103"/>
    </source>
</evidence>
<dbReference type="GO" id="GO:0030658">
    <property type="term" value="C:transport vesicle membrane"/>
    <property type="evidence" value="ECO:0007669"/>
    <property type="project" value="UniProtKB-SubCell"/>
</dbReference>
<keyword evidence="6" id="KW-0770">Synapse</keyword>
<dbReference type="InterPro" id="IPR038112">
    <property type="entry name" value="Receptor_IA-2_ectodomain_sf"/>
</dbReference>
<dbReference type="GO" id="GO:0045202">
    <property type="term" value="C:synapse"/>
    <property type="evidence" value="ECO:0007669"/>
    <property type="project" value="UniProtKB-SubCell"/>
</dbReference>
<dbReference type="InterPro" id="IPR033522">
    <property type="entry name" value="IA-2/IA-2_beta"/>
</dbReference>
<keyword evidence="3 13" id="KW-0812">Transmembrane</keyword>
<comment type="subcellular location">
    <subcellularLocation>
        <location evidence="1">Cytoplasmic vesicle</location>
        <location evidence="1">Secretory vesicle membrane</location>
        <topology evidence="1">Single-pass type I membrane protein</topology>
    </subcellularLocation>
    <subcellularLocation>
        <location evidence="11">Synapse</location>
    </subcellularLocation>
</comment>
<organism evidence="17 18">
    <name type="scientific">Leptosia nina</name>
    <dbReference type="NCBI Taxonomy" id="320188"/>
    <lineage>
        <taxon>Eukaryota</taxon>
        <taxon>Metazoa</taxon>
        <taxon>Ecdysozoa</taxon>
        <taxon>Arthropoda</taxon>
        <taxon>Hexapoda</taxon>
        <taxon>Insecta</taxon>
        <taxon>Pterygota</taxon>
        <taxon>Neoptera</taxon>
        <taxon>Endopterygota</taxon>
        <taxon>Lepidoptera</taxon>
        <taxon>Glossata</taxon>
        <taxon>Ditrysia</taxon>
        <taxon>Papilionoidea</taxon>
        <taxon>Pieridae</taxon>
        <taxon>Pierinae</taxon>
        <taxon>Leptosia</taxon>
    </lineage>
</organism>
<feature type="domain" description="Tyrosine-protein phosphatase" evidence="15">
    <location>
        <begin position="720"/>
        <end position="980"/>
    </location>
</feature>
<evidence type="ECO:0000256" key="5">
    <source>
        <dbReference type="ARBA" id="ARBA00022989"/>
    </source>
</evidence>
<keyword evidence="9" id="KW-0325">Glycoprotein</keyword>
<keyword evidence="4 14" id="KW-0732">Signal</keyword>
<feature type="compositionally biased region" description="Basic and acidic residues" evidence="12">
    <location>
        <begin position="996"/>
        <end position="1016"/>
    </location>
</feature>
<dbReference type="PANTHER" id="PTHR46106">
    <property type="entry name" value="IA-2 PROTEIN TYROSINE PHOSPHATASE, ISOFORM C"/>
    <property type="match status" value="1"/>
</dbReference>
<evidence type="ECO:0000256" key="14">
    <source>
        <dbReference type="SAM" id="SignalP"/>
    </source>
</evidence>
<evidence type="ECO:0008006" key="19">
    <source>
        <dbReference type="Google" id="ProtNLM"/>
    </source>
</evidence>
<keyword evidence="8" id="KW-0675">Receptor</keyword>
<dbReference type="PROSITE" id="PS00383">
    <property type="entry name" value="TYR_PHOSPHATASE_1"/>
    <property type="match status" value="1"/>
</dbReference>
<keyword evidence="7 13" id="KW-0472">Membrane</keyword>
<protein>
    <recommendedName>
        <fullName evidence="19">Receptor-type tyrosine-protein phosphatase N2</fullName>
    </recommendedName>
</protein>
<evidence type="ECO:0000313" key="18">
    <source>
        <dbReference type="Proteomes" id="UP001497472"/>
    </source>
</evidence>
<reference evidence="17 18" key="1">
    <citation type="submission" date="2023-11" db="EMBL/GenBank/DDBJ databases">
        <authorList>
            <person name="Okamura Y."/>
        </authorList>
    </citation>
    <scope>NUCLEOTIDE SEQUENCE [LARGE SCALE GENOMIC DNA]</scope>
</reference>